<dbReference type="PANTHER" id="PTHR30015:SF7">
    <property type="entry name" value="TYPE IV METHYL-DIRECTED RESTRICTION ENZYME ECOKMRR"/>
    <property type="match status" value="1"/>
</dbReference>
<dbReference type="Pfam" id="PF04471">
    <property type="entry name" value="Mrr_cat"/>
    <property type="match status" value="1"/>
</dbReference>
<dbReference type="EMBL" id="AODM01000001">
    <property type="protein sequence ID" value="EUJ66013.1"/>
    <property type="molecule type" value="Genomic_DNA"/>
</dbReference>
<sequence>MKKQDEHNKYIQELEDGLAVGKLESIELYYTRVFESLNYNFVLETLTNIEYRKAGKILLIDFYLPRREIIPRLKLMKYVQSRKEFTESQISEKQVNDVYNNLLYSLILELTNVVYQADKHSHIDSVVINGWLEEINQATGNLENFCLMSLQTNKTNFQELNLGRVDPKECFRKLKGVAKSNLNDLVPVVPILTLNREDERFVESKLIGEKINGTNLATMNWEEFEHLVRELFEKVFTEKGIEIKTTRSSKDGGVDAVMFDSDPITGGKFIVQAKRYTNLVGVSAVRDLYGTIMNEGATKGILVTTSDYGPDSYEFAKNKPISLLNGSNLLSMLSEHGYENIRIDLKEK</sequence>
<keyword evidence="2" id="KW-0255">Endonuclease</keyword>
<dbReference type="AlphaFoldDB" id="W7E2X3"/>
<dbReference type="GO" id="GO:0015666">
    <property type="term" value="F:restriction endodeoxyribonuclease activity"/>
    <property type="evidence" value="ECO:0007669"/>
    <property type="project" value="TreeGrafter"/>
</dbReference>
<evidence type="ECO:0000259" key="1">
    <source>
        <dbReference type="Pfam" id="PF04471"/>
    </source>
</evidence>
<name>W7E2X3_9LIST</name>
<protein>
    <submittedName>
        <fullName evidence="2">Restriction endonuclease</fullName>
    </submittedName>
</protein>
<dbReference type="Proteomes" id="UP000019241">
    <property type="component" value="Unassembled WGS sequence"/>
</dbReference>
<gene>
    <name evidence="2" type="ORF">MCOL2_00240</name>
</gene>
<evidence type="ECO:0000313" key="2">
    <source>
        <dbReference type="EMBL" id="EUJ66013.1"/>
    </source>
</evidence>
<proteinExistence type="predicted"/>
<dbReference type="InterPro" id="IPR011856">
    <property type="entry name" value="tRNA_endonuc-like_dom_sf"/>
</dbReference>
<dbReference type="SUPFAM" id="SSF52980">
    <property type="entry name" value="Restriction endonuclease-like"/>
    <property type="match status" value="1"/>
</dbReference>
<organism evidence="2 3">
    <name type="scientific">Listeria fleischmannii FSL S10-1203</name>
    <dbReference type="NCBI Taxonomy" id="1265822"/>
    <lineage>
        <taxon>Bacteria</taxon>
        <taxon>Bacillati</taxon>
        <taxon>Bacillota</taxon>
        <taxon>Bacilli</taxon>
        <taxon>Bacillales</taxon>
        <taxon>Listeriaceae</taxon>
        <taxon>Listeria</taxon>
    </lineage>
</organism>
<dbReference type="GO" id="GO:0009307">
    <property type="term" value="P:DNA restriction-modification system"/>
    <property type="evidence" value="ECO:0007669"/>
    <property type="project" value="InterPro"/>
</dbReference>
<dbReference type="InterPro" id="IPR011335">
    <property type="entry name" value="Restrct_endonuc-II-like"/>
</dbReference>
<dbReference type="PATRIC" id="fig|1265822.4.peg.49"/>
<comment type="caution">
    <text evidence="2">The sequence shown here is derived from an EMBL/GenBank/DDBJ whole genome shotgun (WGS) entry which is preliminary data.</text>
</comment>
<accession>W7E2X3</accession>
<keyword evidence="2" id="KW-0378">Hydrolase</keyword>
<dbReference type="RefSeq" id="WP_052006660.1">
    <property type="nucleotide sequence ID" value="NZ_AODM01000001.1"/>
</dbReference>
<dbReference type="InterPro" id="IPR052906">
    <property type="entry name" value="Type_IV_Methyl-Rstrct_Enzyme"/>
</dbReference>
<keyword evidence="2" id="KW-0540">Nuclease</keyword>
<dbReference type="InterPro" id="IPR007560">
    <property type="entry name" value="Restrct_endonuc_IV_Mrr"/>
</dbReference>
<dbReference type="Gene3D" id="3.40.1350.10">
    <property type="match status" value="1"/>
</dbReference>
<dbReference type="GO" id="GO:0003677">
    <property type="term" value="F:DNA binding"/>
    <property type="evidence" value="ECO:0007669"/>
    <property type="project" value="InterPro"/>
</dbReference>
<evidence type="ECO:0000313" key="3">
    <source>
        <dbReference type="Proteomes" id="UP000019241"/>
    </source>
</evidence>
<reference evidence="2 3" key="1">
    <citation type="submission" date="2012-12" db="EMBL/GenBank/DDBJ databases">
        <title>Novel taxa of Listeriaceae from agricultural environments in the United States.</title>
        <authorList>
            <person name="den Bakker H.C."/>
            <person name="Allred A."/>
            <person name="Warchocki S."/>
            <person name="Wright E.M."/>
            <person name="Burrell A."/>
            <person name="Nightingale K.K."/>
            <person name="Kephart D."/>
            <person name="Wiedmann M."/>
        </authorList>
    </citation>
    <scope>NUCLEOTIDE SEQUENCE [LARGE SCALE GENOMIC DNA]</scope>
    <source>
        <strain evidence="2 3">FSL S10-1203</strain>
    </source>
</reference>
<dbReference type="PANTHER" id="PTHR30015">
    <property type="entry name" value="MRR RESTRICTION SYSTEM PROTEIN"/>
    <property type="match status" value="1"/>
</dbReference>
<feature type="domain" description="Restriction endonuclease type IV Mrr" evidence="1">
    <location>
        <begin position="217"/>
        <end position="333"/>
    </location>
</feature>